<accession>A0A2P5BY95</accession>
<dbReference type="STRING" id="3476.A0A2P5BY95"/>
<reference evidence="3" key="1">
    <citation type="submission" date="2016-06" db="EMBL/GenBank/DDBJ databases">
        <title>Parallel loss of symbiosis genes in relatives of nitrogen-fixing non-legume Parasponia.</title>
        <authorList>
            <person name="Van Velzen R."/>
            <person name="Holmer R."/>
            <person name="Bu F."/>
            <person name="Rutten L."/>
            <person name="Van Zeijl A."/>
            <person name="Liu W."/>
            <person name="Santuari L."/>
            <person name="Cao Q."/>
            <person name="Sharma T."/>
            <person name="Shen D."/>
            <person name="Roswanjaya Y."/>
            <person name="Wardhani T."/>
            <person name="Kalhor M.S."/>
            <person name="Jansen J."/>
            <person name="Van den Hoogen J."/>
            <person name="Gungor B."/>
            <person name="Hartog M."/>
            <person name="Hontelez J."/>
            <person name="Verver J."/>
            <person name="Yang W.-C."/>
            <person name="Schijlen E."/>
            <person name="Repin R."/>
            <person name="Schilthuizen M."/>
            <person name="Schranz E."/>
            <person name="Heidstra R."/>
            <person name="Miyata K."/>
            <person name="Fedorova E."/>
            <person name="Kohlen W."/>
            <person name="Bisseling T."/>
            <person name="Smit S."/>
            <person name="Geurts R."/>
        </authorList>
    </citation>
    <scope>NUCLEOTIDE SEQUENCE [LARGE SCALE GENOMIC DNA]</scope>
    <source>
        <strain evidence="3">cv. WU1-14</strain>
    </source>
</reference>
<dbReference type="InterPro" id="IPR042277">
    <property type="entry name" value="IST1-like"/>
</dbReference>
<dbReference type="Gene3D" id="1.20.1260.60">
    <property type="entry name" value="Vacuolar protein sorting-associated protein Ist1"/>
    <property type="match status" value="1"/>
</dbReference>
<dbReference type="Proteomes" id="UP000237105">
    <property type="component" value="Unassembled WGS sequence"/>
</dbReference>
<dbReference type="PANTHER" id="PTHR12161:SF44">
    <property type="entry name" value="REGULATOR OF VPS4 ACTIVITY IN THE MVB PATHWAY PROTEIN"/>
    <property type="match status" value="1"/>
</dbReference>
<dbReference type="InterPro" id="IPR005061">
    <property type="entry name" value="Ist1"/>
</dbReference>
<sequence length="92" mass="10598">MKKFSSLVYASARCPDLPEVRVIRELFHELYGREFVISAVELLPGNLVNQQVKKSEEHQVLSTDVQTSNVIAEKSEKCILQMLEGRKRRHIC</sequence>
<dbReference type="OrthoDB" id="29853at2759"/>
<organism evidence="2 3">
    <name type="scientific">Parasponia andersonii</name>
    <name type="common">Sponia andersonii</name>
    <dbReference type="NCBI Taxonomy" id="3476"/>
    <lineage>
        <taxon>Eukaryota</taxon>
        <taxon>Viridiplantae</taxon>
        <taxon>Streptophyta</taxon>
        <taxon>Embryophyta</taxon>
        <taxon>Tracheophyta</taxon>
        <taxon>Spermatophyta</taxon>
        <taxon>Magnoliopsida</taxon>
        <taxon>eudicotyledons</taxon>
        <taxon>Gunneridae</taxon>
        <taxon>Pentapetalae</taxon>
        <taxon>rosids</taxon>
        <taxon>fabids</taxon>
        <taxon>Rosales</taxon>
        <taxon>Cannabaceae</taxon>
        <taxon>Parasponia</taxon>
    </lineage>
</organism>
<comment type="similarity">
    <text evidence="1">Belongs to the IST1 family.</text>
</comment>
<comment type="caution">
    <text evidence="2">The sequence shown here is derived from an EMBL/GenBank/DDBJ whole genome shotgun (WGS) entry which is preliminary data.</text>
</comment>
<protein>
    <submittedName>
        <fullName evidence="2">Vacuolar protein sorting-associated protein</fullName>
    </submittedName>
</protein>
<dbReference type="PANTHER" id="PTHR12161">
    <property type="entry name" value="IST1 FAMILY MEMBER"/>
    <property type="match status" value="1"/>
</dbReference>
<name>A0A2P5BY95_PARAD</name>
<dbReference type="GO" id="GO:0015031">
    <property type="term" value="P:protein transport"/>
    <property type="evidence" value="ECO:0007669"/>
    <property type="project" value="InterPro"/>
</dbReference>
<proteinExistence type="inferred from homology"/>
<evidence type="ECO:0000313" key="2">
    <source>
        <dbReference type="EMBL" id="PON53767.1"/>
    </source>
</evidence>
<evidence type="ECO:0000313" key="3">
    <source>
        <dbReference type="Proteomes" id="UP000237105"/>
    </source>
</evidence>
<dbReference type="AlphaFoldDB" id="A0A2P5BY95"/>
<dbReference type="EMBL" id="JXTB01000202">
    <property type="protein sequence ID" value="PON53767.1"/>
    <property type="molecule type" value="Genomic_DNA"/>
</dbReference>
<dbReference type="Pfam" id="PF03398">
    <property type="entry name" value="Ist1"/>
    <property type="match status" value="1"/>
</dbReference>
<evidence type="ECO:0000256" key="1">
    <source>
        <dbReference type="ARBA" id="ARBA00005536"/>
    </source>
</evidence>
<keyword evidence="3" id="KW-1185">Reference proteome</keyword>
<gene>
    <name evidence="2" type="ORF">PanWU01x14_199290</name>
</gene>